<organism evidence="1 2">
    <name type="scientific">Recurvomyces mirabilis</name>
    <dbReference type="NCBI Taxonomy" id="574656"/>
    <lineage>
        <taxon>Eukaryota</taxon>
        <taxon>Fungi</taxon>
        <taxon>Dikarya</taxon>
        <taxon>Ascomycota</taxon>
        <taxon>Pezizomycotina</taxon>
        <taxon>Dothideomycetes</taxon>
        <taxon>Dothideomycetidae</taxon>
        <taxon>Mycosphaerellales</taxon>
        <taxon>Teratosphaeriaceae</taxon>
        <taxon>Recurvomyces</taxon>
    </lineage>
</organism>
<gene>
    <name evidence="1" type="ORF">LTR78_007154</name>
</gene>
<comment type="caution">
    <text evidence="1">The sequence shown here is derived from an EMBL/GenBank/DDBJ whole genome shotgun (WGS) entry which is preliminary data.</text>
</comment>
<evidence type="ECO:0000313" key="2">
    <source>
        <dbReference type="Proteomes" id="UP001274830"/>
    </source>
</evidence>
<proteinExistence type="predicted"/>
<sequence length="383" mass="43410">MSYTEFESLANVLGHCLENPEQHEISFNFPVTELLPPDVKPHLEIPRDLSYREMPDVRAYLPDPNDLNFLHRIPVNITPAMHGVSPDLHSRCLIASIERLSANKGSSTFDIVGYYEGRVIVHHIHLATTWKISSGEVTEVKGFCLDEDEFDWRDAWAPPDQYIPTAKETFCNHFIRRGLDADGNEIKLRLKSLENLSEHAVVWVRPPTCRHKIQIEIASLWHATEGKVLMLACDEPGCSALFFSEHERKKIELGFEKRRRQQFLAEQHWWALFDFCTEDRYALVEIGDAQMLQALGIALPSMRAPETVMPGVMSLVDSIEIRAAVAGLEWEFGGAQGLARTMALREAHGRLIQMAEVAIRALVNRSVMDGSNKAEVRDDMVAE</sequence>
<accession>A0AAE0WJU5</accession>
<dbReference type="AlphaFoldDB" id="A0AAE0WJU5"/>
<keyword evidence="2" id="KW-1185">Reference proteome</keyword>
<protein>
    <submittedName>
        <fullName evidence="1">Uncharacterized protein</fullName>
    </submittedName>
</protein>
<dbReference type="EMBL" id="JAUTXT010000028">
    <property type="protein sequence ID" value="KAK3673043.1"/>
    <property type="molecule type" value="Genomic_DNA"/>
</dbReference>
<name>A0AAE0WJU5_9PEZI</name>
<reference evidence="1" key="1">
    <citation type="submission" date="2023-07" db="EMBL/GenBank/DDBJ databases">
        <title>Black Yeasts Isolated from many extreme environments.</title>
        <authorList>
            <person name="Coleine C."/>
            <person name="Stajich J.E."/>
            <person name="Selbmann L."/>
        </authorList>
    </citation>
    <scope>NUCLEOTIDE SEQUENCE</scope>
    <source>
        <strain evidence="1">CCFEE 5485</strain>
    </source>
</reference>
<evidence type="ECO:0000313" key="1">
    <source>
        <dbReference type="EMBL" id="KAK3673043.1"/>
    </source>
</evidence>
<dbReference type="Proteomes" id="UP001274830">
    <property type="component" value="Unassembled WGS sequence"/>
</dbReference>